<dbReference type="InterPro" id="IPR029045">
    <property type="entry name" value="ClpP/crotonase-like_dom_sf"/>
</dbReference>
<dbReference type="PANTHER" id="PTHR43176">
    <property type="entry name" value="3-HYDROXYISOBUTYRYL-COA HYDROLASE-RELATED"/>
    <property type="match status" value="1"/>
</dbReference>
<accession>A0A382UJF9</accession>
<dbReference type="SUPFAM" id="SSF52096">
    <property type="entry name" value="ClpP/crotonase"/>
    <property type="match status" value="1"/>
</dbReference>
<name>A0A382UJF9_9ZZZZ</name>
<dbReference type="AlphaFoldDB" id="A0A382UJF9"/>
<dbReference type="InterPro" id="IPR032259">
    <property type="entry name" value="HIBYL-CoA-H"/>
</dbReference>
<proteinExistence type="predicted"/>
<dbReference type="Pfam" id="PF16113">
    <property type="entry name" value="ECH_2"/>
    <property type="match status" value="1"/>
</dbReference>
<dbReference type="EMBL" id="UINC01144718">
    <property type="protein sequence ID" value="SVD34403.1"/>
    <property type="molecule type" value="Genomic_DNA"/>
</dbReference>
<dbReference type="PANTHER" id="PTHR43176:SF3">
    <property type="entry name" value="3-HYDROXYISOBUTYRYL-COA HYDROLASE, MITOCHONDRIAL"/>
    <property type="match status" value="1"/>
</dbReference>
<organism evidence="5">
    <name type="scientific">marine metagenome</name>
    <dbReference type="NCBI Taxonomy" id="408172"/>
    <lineage>
        <taxon>unclassified sequences</taxon>
        <taxon>metagenomes</taxon>
        <taxon>ecological metagenomes</taxon>
    </lineage>
</organism>
<feature type="non-terminal residue" evidence="5">
    <location>
        <position position="229"/>
    </location>
</feature>
<comment type="catalytic activity">
    <reaction evidence="1">
        <text>3-hydroxy-2-methylpropanoyl-CoA + H2O = 3-hydroxy-2-methylpropanoate + CoA + H(+)</text>
        <dbReference type="Rhea" id="RHEA:20888"/>
        <dbReference type="ChEBI" id="CHEBI:11805"/>
        <dbReference type="ChEBI" id="CHEBI:15377"/>
        <dbReference type="ChEBI" id="CHEBI:15378"/>
        <dbReference type="ChEBI" id="CHEBI:57287"/>
        <dbReference type="ChEBI" id="CHEBI:57340"/>
        <dbReference type="EC" id="3.1.2.4"/>
    </reaction>
</comment>
<dbReference type="GO" id="GO:0003860">
    <property type="term" value="F:3-hydroxyisobutyryl-CoA hydrolase activity"/>
    <property type="evidence" value="ECO:0007669"/>
    <property type="project" value="UniProtKB-EC"/>
</dbReference>
<dbReference type="CDD" id="cd06558">
    <property type="entry name" value="crotonase-like"/>
    <property type="match status" value="1"/>
</dbReference>
<evidence type="ECO:0000256" key="2">
    <source>
        <dbReference type="ARBA" id="ARBA00011915"/>
    </source>
</evidence>
<dbReference type="GO" id="GO:0006574">
    <property type="term" value="P:L-valine catabolic process"/>
    <property type="evidence" value="ECO:0007669"/>
    <property type="project" value="TreeGrafter"/>
</dbReference>
<feature type="domain" description="Enoyl-CoA hydratase/isomerase" evidence="4">
    <location>
        <begin position="15"/>
        <end position="224"/>
    </location>
</feature>
<gene>
    <name evidence="5" type="ORF">METZ01_LOCUS387257</name>
</gene>
<dbReference type="InterPro" id="IPR045004">
    <property type="entry name" value="ECH_dom"/>
</dbReference>
<dbReference type="EC" id="3.1.2.4" evidence="2"/>
<evidence type="ECO:0000313" key="5">
    <source>
        <dbReference type="EMBL" id="SVD34403.1"/>
    </source>
</evidence>
<evidence type="ECO:0000256" key="3">
    <source>
        <dbReference type="ARBA" id="ARBA00022801"/>
    </source>
</evidence>
<protein>
    <recommendedName>
        <fullName evidence="2">3-hydroxyisobutyryl-CoA hydrolase</fullName>
        <ecNumber evidence="2">3.1.2.4</ecNumber>
    </recommendedName>
</protein>
<evidence type="ECO:0000256" key="1">
    <source>
        <dbReference type="ARBA" id="ARBA00001709"/>
    </source>
</evidence>
<sequence>MTDELDVLFSRRGSVGHIKFNRPKALNALNYDMVLEIQKKLDEWEKDPDVAVIIIQGEGERAFCAGGDIRRLAETSKKEGLGYCREFFSSEFKLNRTVFRYSKPYIAILDGITMGGGVGLSVHGHYRIATERTLFAMPETGIGYFPDVGGSYFLPRCPGSVGMYLGLSGARLKPGDSLKAGISTHYVGTKSVDSLIAGIENLGPSRDVAAKLDTLLSQYCRELQDETLT</sequence>
<evidence type="ECO:0000259" key="4">
    <source>
        <dbReference type="Pfam" id="PF16113"/>
    </source>
</evidence>
<reference evidence="5" key="1">
    <citation type="submission" date="2018-05" db="EMBL/GenBank/DDBJ databases">
        <authorList>
            <person name="Lanie J.A."/>
            <person name="Ng W.-L."/>
            <person name="Kazmierczak K.M."/>
            <person name="Andrzejewski T.M."/>
            <person name="Davidsen T.M."/>
            <person name="Wayne K.J."/>
            <person name="Tettelin H."/>
            <person name="Glass J.I."/>
            <person name="Rusch D."/>
            <person name="Podicherti R."/>
            <person name="Tsui H.-C.T."/>
            <person name="Winkler M.E."/>
        </authorList>
    </citation>
    <scope>NUCLEOTIDE SEQUENCE</scope>
</reference>
<dbReference type="Gene3D" id="3.90.226.10">
    <property type="entry name" value="2-enoyl-CoA Hydratase, Chain A, domain 1"/>
    <property type="match status" value="1"/>
</dbReference>
<dbReference type="NCBIfam" id="NF004127">
    <property type="entry name" value="PRK05617.1"/>
    <property type="match status" value="1"/>
</dbReference>
<keyword evidence="3" id="KW-0378">Hydrolase</keyword>